<comment type="catalytic activity">
    <reaction evidence="1 11">
        <text>[protein]-peptidylproline (omega=180) = [protein]-peptidylproline (omega=0)</text>
        <dbReference type="Rhea" id="RHEA:16237"/>
        <dbReference type="Rhea" id="RHEA-COMP:10747"/>
        <dbReference type="Rhea" id="RHEA-COMP:10748"/>
        <dbReference type="ChEBI" id="CHEBI:83833"/>
        <dbReference type="ChEBI" id="CHEBI:83834"/>
        <dbReference type="EC" id="5.2.1.8"/>
    </reaction>
</comment>
<evidence type="ECO:0000313" key="15">
    <source>
        <dbReference type="Proteomes" id="UP001144204"/>
    </source>
</evidence>
<dbReference type="Pfam" id="PF00639">
    <property type="entry name" value="Rotamase"/>
    <property type="match status" value="1"/>
</dbReference>
<feature type="signal peptide" evidence="12">
    <location>
        <begin position="1"/>
        <end position="23"/>
    </location>
</feature>
<feature type="domain" description="PpiC" evidence="13">
    <location>
        <begin position="140"/>
        <end position="235"/>
    </location>
</feature>
<keyword evidence="15" id="KW-1185">Reference proteome</keyword>
<dbReference type="PANTHER" id="PTHR47245:SF1">
    <property type="entry name" value="FOLDASE PROTEIN PRSA"/>
    <property type="match status" value="1"/>
</dbReference>
<dbReference type="EMBL" id="BRPL01000002">
    <property type="protein sequence ID" value="GLB46734.1"/>
    <property type="molecule type" value="Genomic_DNA"/>
</dbReference>
<comment type="similarity">
    <text evidence="3 11">Belongs to the PrsA family.</text>
</comment>
<keyword evidence="6 11" id="KW-0697">Rotamase</keyword>
<evidence type="ECO:0000313" key="14">
    <source>
        <dbReference type="EMBL" id="GLB46734.1"/>
    </source>
</evidence>
<dbReference type="InterPro" id="IPR050245">
    <property type="entry name" value="PrsA_foldase"/>
</dbReference>
<evidence type="ECO:0000256" key="12">
    <source>
        <dbReference type="SAM" id="SignalP"/>
    </source>
</evidence>
<protein>
    <recommendedName>
        <fullName evidence="11">Foldase protein PrsA</fullName>
        <ecNumber evidence="11">5.2.1.8</ecNumber>
    </recommendedName>
</protein>
<evidence type="ECO:0000256" key="5">
    <source>
        <dbReference type="ARBA" id="ARBA00022729"/>
    </source>
</evidence>
<dbReference type="InterPro" id="IPR023059">
    <property type="entry name" value="Foldase_PrsA"/>
</dbReference>
<dbReference type="Gene3D" id="3.10.50.40">
    <property type="match status" value="1"/>
</dbReference>
<evidence type="ECO:0000256" key="9">
    <source>
        <dbReference type="ARBA" id="ARBA00023235"/>
    </source>
</evidence>
<comment type="function">
    <text evidence="11">Plays a major role in protein secretion by helping the post-translocational extracellular folding of several secreted proteins.</text>
</comment>
<keyword evidence="4 11" id="KW-1003">Cell membrane</keyword>
<dbReference type="Gene3D" id="1.10.4030.10">
    <property type="entry name" value="Porin chaperone SurA, peptide-binding domain"/>
    <property type="match status" value="1"/>
</dbReference>
<dbReference type="GO" id="GO:0005886">
    <property type="term" value="C:plasma membrane"/>
    <property type="evidence" value="ECO:0007669"/>
    <property type="project" value="UniProtKB-SubCell"/>
</dbReference>
<keyword evidence="9 11" id="KW-0413">Isomerase</keyword>
<evidence type="ECO:0000259" key="13">
    <source>
        <dbReference type="PROSITE" id="PS50198"/>
    </source>
</evidence>
<dbReference type="PROSITE" id="PS51257">
    <property type="entry name" value="PROKAR_LIPOPROTEIN"/>
    <property type="match status" value="1"/>
</dbReference>
<dbReference type="EC" id="5.2.1.8" evidence="11"/>
<dbReference type="InterPro" id="IPR027304">
    <property type="entry name" value="Trigger_fact/SurA_dom_sf"/>
</dbReference>
<dbReference type="GO" id="GO:0003755">
    <property type="term" value="F:peptidyl-prolyl cis-trans isomerase activity"/>
    <property type="evidence" value="ECO:0007669"/>
    <property type="project" value="UniProtKB-UniRule"/>
</dbReference>
<dbReference type="PANTHER" id="PTHR47245">
    <property type="entry name" value="PEPTIDYLPROLYL ISOMERASE"/>
    <property type="match status" value="1"/>
</dbReference>
<keyword evidence="7 11" id="KW-0472">Membrane</keyword>
<keyword evidence="10 11" id="KW-0449">Lipoprotein</keyword>
<proteinExistence type="inferred from homology"/>
<dbReference type="PROSITE" id="PS50198">
    <property type="entry name" value="PPIC_PPIASE_2"/>
    <property type="match status" value="1"/>
</dbReference>
<dbReference type="SUPFAM" id="SSF54534">
    <property type="entry name" value="FKBP-like"/>
    <property type="match status" value="1"/>
</dbReference>
<evidence type="ECO:0000256" key="4">
    <source>
        <dbReference type="ARBA" id="ARBA00022475"/>
    </source>
</evidence>
<evidence type="ECO:0000256" key="10">
    <source>
        <dbReference type="ARBA" id="ARBA00023288"/>
    </source>
</evidence>
<name>A0A9W6ET13_9LACO</name>
<evidence type="ECO:0000256" key="1">
    <source>
        <dbReference type="ARBA" id="ARBA00000971"/>
    </source>
</evidence>
<dbReference type="HAMAP" id="MF_01145">
    <property type="entry name" value="Foldase_PrsA"/>
    <property type="match status" value="1"/>
</dbReference>
<dbReference type="AlphaFoldDB" id="A0A9W6ET13"/>
<dbReference type="RefSeq" id="WP_286136195.1">
    <property type="nucleotide sequence ID" value="NZ_BRPL01000002.1"/>
</dbReference>
<accession>A0A9W6ET13</accession>
<dbReference type="NCBIfam" id="NF003356">
    <property type="entry name" value="PRK04405.1"/>
    <property type="match status" value="1"/>
</dbReference>
<evidence type="ECO:0000256" key="2">
    <source>
        <dbReference type="ARBA" id="ARBA00004193"/>
    </source>
</evidence>
<reference evidence="14" key="2">
    <citation type="journal article" date="2023" name="PLoS ONE">
        <title>Philodulcilactobacillus myokoensis gen. nov., sp. nov., a fructophilic, acidophilic, and agar-phobic lactic acid bacterium isolated from fermented vegetable extracts.</title>
        <authorList>
            <person name="Kouya T."/>
            <person name="Ishiyama Y."/>
            <person name="Ohashi S."/>
            <person name="Kumakubo R."/>
            <person name="Yamazaki T."/>
            <person name="Otaki T."/>
        </authorList>
    </citation>
    <scope>NUCLEOTIDE SEQUENCE</scope>
    <source>
        <strain evidence="14">WR16-4</strain>
    </source>
</reference>
<evidence type="ECO:0000256" key="6">
    <source>
        <dbReference type="ARBA" id="ARBA00023110"/>
    </source>
</evidence>
<sequence length="299" mass="33246">MHKNTKKILIGLAGVLMSTSLVACGSKSVAITNGGRITQSEYYSSMKNTSNGKAVLQEMIIKKVLQKEYGSQVKESDVNAQFNQYKQQYGSQLDAMLQQQGMTTSTLKDNIKTQLLIKQAVKANTTFTTAKLKNQFKSFQPKVTVNEMLFKSKSQANNVINKLNSKNGKNFESLAKQYSQDTSNKDKGGRLTPFDNTDSSLDANFKKAAFNLKNGEYTKAPVKTQFGYQVIQMVNHPNKGSYNNHISELKDQIVNSEMNNQSFRQQVISKVLKNGGVQIQDNDLKNVLAGYMQSSSSSK</sequence>
<evidence type="ECO:0000256" key="7">
    <source>
        <dbReference type="ARBA" id="ARBA00023136"/>
    </source>
</evidence>
<gene>
    <name evidence="14" type="primary">prsA_2</name>
    <name evidence="11" type="synonym">prsA</name>
    <name evidence="14" type="ORF">WR164_07130</name>
</gene>
<reference evidence="14" key="1">
    <citation type="submission" date="2022-07" db="EMBL/GenBank/DDBJ databases">
        <authorList>
            <person name="Kouya T."/>
            <person name="Ishiyama Y."/>
        </authorList>
    </citation>
    <scope>NUCLEOTIDE SEQUENCE</scope>
    <source>
        <strain evidence="14">WR16-4</strain>
    </source>
</reference>
<dbReference type="InterPro" id="IPR046357">
    <property type="entry name" value="PPIase_dom_sf"/>
</dbReference>
<evidence type="ECO:0000256" key="8">
    <source>
        <dbReference type="ARBA" id="ARBA00023139"/>
    </source>
</evidence>
<keyword evidence="5 11" id="KW-0732">Signal</keyword>
<evidence type="ECO:0000256" key="3">
    <source>
        <dbReference type="ARBA" id="ARBA00006071"/>
    </source>
</evidence>
<comment type="subcellular location">
    <subcellularLocation>
        <location evidence="2 11">Cell membrane</location>
        <topology evidence="2 11">Lipid-anchor</topology>
    </subcellularLocation>
</comment>
<dbReference type="SUPFAM" id="SSF109998">
    <property type="entry name" value="Triger factor/SurA peptide-binding domain-like"/>
    <property type="match status" value="1"/>
</dbReference>
<organism evidence="14 15">
    <name type="scientific">Philodulcilactobacillus myokoensis</name>
    <dbReference type="NCBI Taxonomy" id="2929573"/>
    <lineage>
        <taxon>Bacteria</taxon>
        <taxon>Bacillati</taxon>
        <taxon>Bacillota</taxon>
        <taxon>Bacilli</taxon>
        <taxon>Lactobacillales</taxon>
        <taxon>Lactobacillaceae</taxon>
        <taxon>Philodulcilactobacillus</taxon>
    </lineage>
</organism>
<comment type="caution">
    <text evidence="14">The sequence shown here is derived from an EMBL/GenBank/DDBJ whole genome shotgun (WGS) entry which is preliminary data.</text>
</comment>
<evidence type="ECO:0000256" key="11">
    <source>
        <dbReference type="HAMAP-Rule" id="MF_01145"/>
    </source>
</evidence>
<keyword evidence="8 11" id="KW-0564">Palmitate</keyword>
<dbReference type="GO" id="GO:0006457">
    <property type="term" value="P:protein folding"/>
    <property type="evidence" value="ECO:0007669"/>
    <property type="project" value="UniProtKB-UniRule"/>
</dbReference>
<dbReference type="InterPro" id="IPR000297">
    <property type="entry name" value="PPIase_PpiC"/>
</dbReference>
<feature type="chain" id="PRO_5040824461" description="Foldase protein PrsA" evidence="12">
    <location>
        <begin position="24"/>
        <end position="299"/>
    </location>
</feature>
<dbReference type="Proteomes" id="UP001144204">
    <property type="component" value="Unassembled WGS sequence"/>
</dbReference>